<dbReference type="Gene3D" id="3.60.10.10">
    <property type="entry name" value="Endonuclease/exonuclease/phosphatase"/>
    <property type="match status" value="1"/>
</dbReference>
<sequence length="267" mass="29907">MKIFLVTFMLFFLLFSCKVNKNITPFKAIKTLKVMSYNIHHANPPAYQESGEIDINAIIEVINKEQPDVVALQEVDVNTKRSGKINEAQIIADKLGMQVFFAKAIDYDEGAYGLAILSKYPITDQAIYKLSLKADAKAEPRILQTAIINLPNNQKIRFANTHLDVLNTGNRELQAKEITTIAKAEQFPFLIAGDWNANVGSATLHIMDEVFSRTCETCPITCPEDGEQGAIDFIAFTHNSPFKTINYKVHQKVKVSDHYPITAKLSL</sequence>
<dbReference type="InterPro" id="IPR005135">
    <property type="entry name" value="Endo/exonuclease/phosphatase"/>
</dbReference>
<evidence type="ECO:0000313" key="3">
    <source>
        <dbReference type="Proteomes" id="UP000308181"/>
    </source>
</evidence>
<keyword evidence="2" id="KW-0378">Hydrolase</keyword>
<gene>
    <name evidence="2" type="ORF">FA046_08275</name>
</gene>
<dbReference type="Pfam" id="PF03372">
    <property type="entry name" value="Exo_endo_phos"/>
    <property type="match status" value="1"/>
</dbReference>
<reference evidence="2 3" key="1">
    <citation type="submission" date="2019-04" db="EMBL/GenBank/DDBJ databases">
        <title>Pedobacter sp. AR-3-17 sp. nov., isolated from Arctic soil.</title>
        <authorList>
            <person name="Dahal R.H."/>
            <person name="Kim D.-U."/>
        </authorList>
    </citation>
    <scope>NUCLEOTIDE SEQUENCE [LARGE SCALE GENOMIC DNA]</scope>
    <source>
        <strain evidence="2 3">AR-3-17</strain>
    </source>
</reference>
<organism evidence="2 3">
    <name type="scientific">Pedobacter cryophilus</name>
    <dbReference type="NCBI Taxonomy" id="2571271"/>
    <lineage>
        <taxon>Bacteria</taxon>
        <taxon>Pseudomonadati</taxon>
        <taxon>Bacteroidota</taxon>
        <taxon>Sphingobacteriia</taxon>
        <taxon>Sphingobacteriales</taxon>
        <taxon>Sphingobacteriaceae</taxon>
        <taxon>Pedobacter</taxon>
    </lineage>
</organism>
<keyword evidence="2" id="KW-0255">Endonuclease</keyword>
<name>A0A4U1C1X5_9SPHI</name>
<dbReference type="Proteomes" id="UP000308181">
    <property type="component" value="Unassembled WGS sequence"/>
</dbReference>
<protein>
    <submittedName>
        <fullName evidence="2">Endonuclease/exonuclease/phosphatase</fullName>
    </submittedName>
</protein>
<keyword evidence="3" id="KW-1185">Reference proteome</keyword>
<keyword evidence="2" id="KW-0540">Nuclease</keyword>
<dbReference type="GO" id="GO:0016020">
    <property type="term" value="C:membrane"/>
    <property type="evidence" value="ECO:0007669"/>
    <property type="project" value="GOC"/>
</dbReference>
<dbReference type="AlphaFoldDB" id="A0A4U1C1X5"/>
<dbReference type="GO" id="GO:0004519">
    <property type="term" value="F:endonuclease activity"/>
    <property type="evidence" value="ECO:0007669"/>
    <property type="project" value="UniProtKB-KW"/>
</dbReference>
<proteinExistence type="predicted"/>
<dbReference type="PROSITE" id="PS51257">
    <property type="entry name" value="PROKAR_LIPOPROTEIN"/>
    <property type="match status" value="1"/>
</dbReference>
<feature type="domain" description="Endonuclease/exonuclease/phosphatase" evidence="1">
    <location>
        <begin position="35"/>
        <end position="258"/>
    </location>
</feature>
<dbReference type="GO" id="GO:0004527">
    <property type="term" value="F:exonuclease activity"/>
    <property type="evidence" value="ECO:0007669"/>
    <property type="project" value="UniProtKB-KW"/>
</dbReference>
<accession>A0A4U1C1X5</accession>
<dbReference type="SUPFAM" id="SSF56219">
    <property type="entry name" value="DNase I-like"/>
    <property type="match status" value="1"/>
</dbReference>
<dbReference type="OrthoDB" id="5447300at2"/>
<dbReference type="InterPro" id="IPR051916">
    <property type="entry name" value="GPI-anchor_lipid_remodeler"/>
</dbReference>
<dbReference type="GO" id="GO:0006506">
    <property type="term" value="P:GPI anchor biosynthetic process"/>
    <property type="evidence" value="ECO:0007669"/>
    <property type="project" value="TreeGrafter"/>
</dbReference>
<evidence type="ECO:0000259" key="1">
    <source>
        <dbReference type="Pfam" id="PF03372"/>
    </source>
</evidence>
<comment type="caution">
    <text evidence="2">The sequence shown here is derived from an EMBL/GenBank/DDBJ whole genome shotgun (WGS) entry which is preliminary data.</text>
</comment>
<evidence type="ECO:0000313" key="2">
    <source>
        <dbReference type="EMBL" id="TKB99095.1"/>
    </source>
</evidence>
<dbReference type="InterPro" id="IPR036691">
    <property type="entry name" value="Endo/exonu/phosph_ase_sf"/>
</dbReference>
<keyword evidence="2" id="KW-0269">Exonuclease</keyword>
<dbReference type="EMBL" id="SWBP01000002">
    <property type="protein sequence ID" value="TKB99095.1"/>
    <property type="molecule type" value="Genomic_DNA"/>
</dbReference>
<dbReference type="PANTHER" id="PTHR14859:SF1">
    <property type="entry name" value="PGAP2-INTERACTING PROTEIN"/>
    <property type="match status" value="1"/>
</dbReference>
<dbReference type="PANTHER" id="PTHR14859">
    <property type="entry name" value="CALCOFLUOR WHITE HYPERSENSITIVE PROTEIN PRECURSOR"/>
    <property type="match status" value="1"/>
</dbReference>